<sequence>MNICFIMYPWEDIDPENDTSLALIKECVKRNHGVATCTPANLTIRDSVTNAFCTVVKRMDKTPSSLKAFYKKAELREEMLPLAGFDAIFFRANPPLDPIMLNFLDSVKDDVFIVNSLQGMREANNKLYTAAFGDAHSNIIPNTHVSKNKKYLIQQIKESKSDKMILKPLNGFGGSGVILIEKSAMSNVNSLLDFYINSSGDGSSNYVILQDYIEGADQGDVRILLLNGEPVGAMKRVPGTDDHRSNVSAGGSVQKHTLTKAEKALCKQIGPKLVKDGLYFVGIDVIGGKLVEVNVMSPGGITYINKVYKNKYKVEEKVIDFLESKVLDNLEAFNRRSRLRKTVDEA</sequence>
<keyword evidence="7 10" id="KW-0067">ATP-binding</keyword>
<keyword evidence="3 10" id="KW-0436">Ligase</keyword>
<dbReference type="OrthoDB" id="9785415at2"/>
<evidence type="ECO:0000256" key="2">
    <source>
        <dbReference type="ARBA" id="ARBA00001946"/>
    </source>
</evidence>
<evidence type="ECO:0000313" key="12">
    <source>
        <dbReference type="EMBL" id="RAJ16178.1"/>
    </source>
</evidence>
<dbReference type="GO" id="GO:0046872">
    <property type="term" value="F:metal ion binding"/>
    <property type="evidence" value="ECO:0007669"/>
    <property type="project" value="UniProtKB-KW"/>
</dbReference>
<dbReference type="InterPro" id="IPR006284">
    <property type="entry name" value="Glut_synth_pro"/>
</dbReference>
<protein>
    <recommendedName>
        <fullName evidence="10">Glutathione synthetase</fullName>
        <ecNumber evidence="10">6.3.2.3</ecNumber>
    </recommendedName>
    <alternativeName>
        <fullName evidence="10">GSH synthetase</fullName>
        <shortName evidence="10">GSH-S</shortName>
        <shortName evidence="10">GSHase</shortName>
    </alternativeName>
    <alternativeName>
        <fullName evidence="10">Glutathione synthase</fullName>
    </alternativeName>
</protein>
<accession>A0A327RIX1</accession>
<reference evidence="12 13" key="1">
    <citation type="submission" date="2018-06" db="EMBL/GenBank/DDBJ databases">
        <title>Genomic Encyclopedia of Archaeal and Bacterial Type Strains, Phase II (KMG-II): from individual species to whole genera.</title>
        <authorList>
            <person name="Goeker M."/>
        </authorList>
    </citation>
    <scope>NUCLEOTIDE SEQUENCE [LARGE SCALE GENOMIC DNA]</scope>
    <source>
        <strain evidence="12 13">DSM 24464</strain>
    </source>
</reference>
<dbReference type="EMBL" id="QLLO01000003">
    <property type="protein sequence ID" value="RAJ16178.1"/>
    <property type="molecule type" value="Genomic_DNA"/>
</dbReference>
<evidence type="ECO:0000256" key="8">
    <source>
        <dbReference type="ARBA" id="ARBA00022842"/>
    </source>
</evidence>
<dbReference type="NCBIfam" id="NF003573">
    <property type="entry name" value="PRK05246.1"/>
    <property type="match status" value="1"/>
</dbReference>
<keyword evidence="8" id="KW-0460">Magnesium</keyword>
<dbReference type="InterPro" id="IPR011761">
    <property type="entry name" value="ATP-grasp"/>
</dbReference>
<dbReference type="Gene3D" id="3.30.1490.20">
    <property type="entry name" value="ATP-grasp fold, A domain"/>
    <property type="match status" value="1"/>
</dbReference>
<evidence type="ECO:0000256" key="1">
    <source>
        <dbReference type="ARBA" id="ARBA00001936"/>
    </source>
</evidence>
<dbReference type="RefSeq" id="WP_111659377.1">
    <property type="nucleotide sequence ID" value="NZ_QLLO01000003.1"/>
</dbReference>
<dbReference type="Pfam" id="PF02955">
    <property type="entry name" value="GSH-S_ATP"/>
    <property type="match status" value="1"/>
</dbReference>
<dbReference type="HAMAP" id="MF_00162">
    <property type="entry name" value="GSH_S"/>
    <property type="match status" value="1"/>
</dbReference>
<evidence type="ECO:0000256" key="10">
    <source>
        <dbReference type="HAMAP-Rule" id="MF_00162"/>
    </source>
</evidence>
<evidence type="ECO:0000256" key="4">
    <source>
        <dbReference type="ARBA" id="ARBA00022684"/>
    </source>
</evidence>
<comment type="pathway">
    <text evidence="10">Sulfur metabolism; glutathione biosynthesis; glutathione from L-cysteine and L-glutamate: step 2/2.</text>
</comment>
<dbReference type="PANTHER" id="PTHR21621">
    <property type="entry name" value="RIBOSOMAL PROTEIN S6 MODIFICATION PROTEIN"/>
    <property type="match status" value="1"/>
</dbReference>
<proteinExistence type="inferred from homology"/>
<dbReference type="GO" id="GO:0004363">
    <property type="term" value="F:glutathione synthase activity"/>
    <property type="evidence" value="ECO:0007669"/>
    <property type="project" value="UniProtKB-UniRule"/>
</dbReference>
<evidence type="ECO:0000256" key="5">
    <source>
        <dbReference type="ARBA" id="ARBA00022723"/>
    </source>
</evidence>
<dbReference type="AlphaFoldDB" id="A0A327RIX1"/>
<name>A0A327RIX1_9FLAO</name>
<keyword evidence="4 10" id="KW-0317">Glutathione biosynthesis</keyword>
<evidence type="ECO:0000256" key="6">
    <source>
        <dbReference type="ARBA" id="ARBA00022741"/>
    </source>
</evidence>
<feature type="domain" description="ATP-grasp" evidence="11">
    <location>
        <begin position="137"/>
        <end position="323"/>
    </location>
</feature>
<dbReference type="SUPFAM" id="SSF56059">
    <property type="entry name" value="Glutathione synthetase ATP-binding domain-like"/>
    <property type="match status" value="1"/>
</dbReference>
<dbReference type="EC" id="6.3.2.3" evidence="10"/>
<organism evidence="12 13">
    <name type="scientific">Olleya aquimaris</name>
    <dbReference type="NCBI Taxonomy" id="639310"/>
    <lineage>
        <taxon>Bacteria</taxon>
        <taxon>Pseudomonadati</taxon>
        <taxon>Bacteroidota</taxon>
        <taxon>Flavobacteriia</taxon>
        <taxon>Flavobacteriales</taxon>
        <taxon>Flavobacteriaceae</taxon>
    </lineage>
</organism>
<dbReference type="Gene3D" id="3.30.470.20">
    <property type="entry name" value="ATP-grasp fold, B domain"/>
    <property type="match status" value="1"/>
</dbReference>
<dbReference type="GO" id="GO:0005737">
    <property type="term" value="C:cytoplasm"/>
    <property type="evidence" value="ECO:0007669"/>
    <property type="project" value="TreeGrafter"/>
</dbReference>
<keyword evidence="13" id="KW-1185">Reference proteome</keyword>
<keyword evidence="9" id="KW-0464">Manganese</keyword>
<comment type="cofactor">
    <cofactor evidence="1">
        <name>Mn(2+)</name>
        <dbReference type="ChEBI" id="CHEBI:29035"/>
    </cofactor>
</comment>
<dbReference type="Pfam" id="PF02951">
    <property type="entry name" value="GSH-S_N"/>
    <property type="match status" value="1"/>
</dbReference>
<gene>
    <name evidence="10" type="primary">gshB</name>
    <name evidence="12" type="ORF">LY08_01033</name>
</gene>
<dbReference type="Proteomes" id="UP000248703">
    <property type="component" value="Unassembled WGS sequence"/>
</dbReference>
<dbReference type="PROSITE" id="PS50975">
    <property type="entry name" value="ATP_GRASP"/>
    <property type="match status" value="1"/>
</dbReference>
<dbReference type="SUPFAM" id="SSF52440">
    <property type="entry name" value="PreATP-grasp domain"/>
    <property type="match status" value="1"/>
</dbReference>
<evidence type="ECO:0000256" key="7">
    <source>
        <dbReference type="ARBA" id="ARBA00022840"/>
    </source>
</evidence>
<dbReference type="InterPro" id="IPR004215">
    <property type="entry name" value="GSHS_N"/>
</dbReference>
<comment type="similarity">
    <text evidence="10">Belongs to the prokaryotic GSH synthase family.</text>
</comment>
<dbReference type="NCBIfam" id="NF009110">
    <property type="entry name" value="PRK12458.1"/>
    <property type="match status" value="1"/>
</dbReference>
<dbReference type="InterPro" id="IPR013815">
    <property type="entry name" value="ATP_grasp_subdomain_1"/>
</dbReference>
<evidence type="ECO:0000259" key="11">
    <source>
        <dbReference type="PROSITE" id="PS50975"/>
    </source>
</evidence>
<keyword evidence="6 10" id="KW-0547">Nucleotide-binding</keyword>
<evidence type="ECO:0000256" key="3">
    <source>
        <dbReference type="ARBA" id="ARBA00022598"/>
    </source>
</evidence>
<dbReference type="Gene3D" id="3.40.50.20">
    <property type="match status" value="1"/>
</dbReference>
<evidence type="ECO:0000256" key="9">
    <source>
        <dbReference type="ARBA" id="ARBA00023211"/>
    </source>
</evidence>
<dbReference type="GO" id="GO:0005524">
    <property type="term" value="F:ATP binding"/>
    <property type="evidence" value="ECO:0007669"/>
    <property type="project" value="UniProtKB-UniRule"/>
</dbReference>
<dbReference type="UniPathway" id="UPA00142">
    <property type="reaction ID" value="UER00210"/>
</dbReference>
<keyword evidence="5" id="KW-0479">Metal-binding</keyword>
<comment type="cofactor">
    <cofactor evidence="2">
        <name>Mg(2+)</name>
        <dbReference type="ChEBI" id="CHEBI:18420"/>
    </cofactor>
</comment>
<dbReference type="InterPro" id="IPR004218">
    <property type="entry name" value="GSHS_ATP-bd"/>
</dbReference>
<dbReference type="InterPro" id="IPR016185">
    <property type="entry name" value="PreATP-grasp_dom_sf"/>
</dbReference>
<comment type="caution">
    <text evidence="12">The sequence shown here is derived from an EMBL/GenBank/DDBJ whole genome shotgun (WGS) entry which is preliminary data.</text>
</comment>
<dbReference type="PANTHER" id="PTHR21621:SF4">
    <property type="entry name" value="GLUTATHIONE SYNTHETASE"/>
    <property type="match status" value="1"/>
</dbReference>
<comment type="catalytic activity">
    <reaction evidence="10">
        <text>gamma-L-glutamyl-L-cysteine + glycine + ATP = glutathione + ADP + phosphate + H(+)</text>
        <dbReference type="Rhea" id="RHEA:13557"/>
        <dbReference type="ChEBI" id="CHEBI:15378"/>
        <dbReference type="ChEBI" id="CHEBI:30616"/>
        <dbReference type="ChEBI" id="CHEBI:43474"/>
        <dbReference type="ChEBI" id="CHEBI:57305"/>
        <dbReference type="ChEBI" id="CHEBI:57925"/>
        <dbReference type="ChEBI" id="CHEBI:58173"/>
        <dbReference type="ChEBI" id="CHEBI:456216"/>
        <dbReference type="EC" id="6.3.2.3"/>
    </reaction>
</comment>
<evidence type="ECO:0000313" key="13">
    <source>
        <dbReference type="Proteomes" id="UP000248703"/>
    </source>
</evidence>